<evidence type="ECO:0000256" key="3">
    <source>
        <dbReference type="SAM" id="MobiDB-lite"/>
    </source>
</evidence>
<evidence type="ECO:0000313" key="8">
    <source>
        <dbReference type="Proteomes" id="UP000245081"/>
    </source>
</evidence>
<dbReference type="RefSeq" id="WP_146187221.1">
    <property type="nucleotide sequence ID" value="NZ_BDOQ01000019.1"/>
</dbReference>
<dbReference type="SMART" id="SM00448">
    <property type="entry name" value="REC"/>
    <property type="match status" value="1"/>
</dbReference>
<dbReference type="AlphaFoldDB" id="A0A2R5FHD2"/>
<sequence>MMQPSDRPTPFVASHNNAPNAVERSASSIEGSTVLIIDDLPANLGVVVESLESFGINILIAQDGEEGLMRAEYVQPDVILLDVMMPGIDGLEVCRRLKANPATLGIPVIVMTSLNDINDKLNGFKAGAVDYITKPFQIEEVLARVETQIQRYRLQRQLEIQNKELQRYRETLEQQVAERTAELTKHNLWLQEEIEERKRTTEELELMDFALNHVRESAFLIDEAGRLHYVNAETCRILGYSKAELLKMSVLAIDADCSAEEWAKHWSDLKQARSITLERSHRPKTGKTFPVEISANYFEYGGKGFNLALARDISDRKAAEKAFEDQALRLRTLLLTIPDPVWLKDTFGRFLACNTAFANVYGQSVEGMIGKSDLDFNTRELTEFFLQQDREAIAMAGPRTNEEWVTYHPDGRQALWETTKTPLYDTDGKVVGVLGVARDITERKRLEDELRAKEQYQRALLDNFPFMVWLKDPESRLLAVNKPYVEAAQGISTEDFFGKTDLDYWPREDAEAYMRDDLEVLRSGRQKAVVEKLVNKGRPTWIETYKAPVVVDGKLLGTVGFARDVTEEKAAQRQLLLLHYALDRVNESAFLTEIGTSRFDYVNKRACDQLGYGKSHTA</sequence>
<evidence type="ECO:0000259" key="5">
    <source>
        <dbReference type="PROSITE" id="PS50112"/>
    </source>
</evidence>
<organism evidence="7 8">
    <name type="scientific">Novimethylophilus kurashikiensis</name>
    <dbReference type="NCBI Taxonomy" id="1825523"/>
    <lineage>
        <taxon>Bacteria</taxon>
        <taxon>Pseudomonadati</taxon>
        <taxon>Pseudomonadota</taxon>
        <taxon>Betaproteobacteria</taxon>
        <taxon>Nitrosomonadales</taxon>
        <taxon>Methylophilaceae</taxon>
        <taxon>Novimethylophilus</taxon>
    </lineage>
</organism>
<name>A0A2R5FHD2_9PROT</name>
<dbReference type="InterPro" id="IPR011006">
    <property type="entry name" value="CheY-like_superfamily"/>
</dbReference>
<gene>
    <name evidence="7" type="ORF">NMK_3092</name>
</gene>
<dbReference type="EMBL" id="BDOQ01000019">
    <property type="protein sequence ID" value="GBG15484.1"/>
    <property type="molecule type" value="Genomic_DNA"/>
</dbReference>
<dbReference type="InterPro" id="IPR000700">
    <property type="entry name" value="PAS-assoc_C"/>
</dbReference>
<protein>
    <recommendedName>
        <fullName evidence="9">PAS domain S-box protein</fullName>
    </recommendedName>
</protein>
<reference evidence="7 8" key="1">
    <citation type="journal article" date="2018" name="Environ. Microbiol.">
        <title>Isolation and genomic characterization of Novimethylophilus kurashikiensis gen. nov. sp. nov., a new lanthanide-dependent methylotrophic species of Methylophilaceae.</title>
        <authorList>
            <person name="Lv H."/>
            <person name="Sahin N."/>
            <person name="Tani A."/>
        </authorList>
    </citation>
    <scope>NUCLEOTIDE SEQUENCE [LARGE SCALE GENOMIC DNA]</scope>
    <source>
        <strain evidence="7 8">La2-4</strain>
    </source>
</reference>
<dbReference type="InterPro" id="IPR001789">
    <property type="entry name" value="Sig_transdc_resp-reg_receiver"/>
</dbReference>
<feature type="domain" description="Response regulatory" evidence="4">
    <location>
        <begin position="33"/>
        <end position="149"/>
    </location>
</feature>
<proteinExistence type="predicted"/>
<dbReference type="PANTHER" id="PTHR44757:SF2">
    <property type="entry name" value="BIOFILM ARCHITECTURE MAINTENANCE PROTEIN MBAA"/>
    <property type="match status" value="1"/>
</dbReference>
<dbReference type="Gene3D" id="3.30.450.20">
    <property type="entry name" value="PAS domain"/>
    <property type="match status" value="3"/>
</dbReference>
<dbReference type="SUPFAM" id="SSF52172">
    <property type="entry name" value="CheY-like"/>
    <property type="match status" value="1"/>
</dbReference>
<keyword evidence="2" id="KW-0175">Coiled coil</keyword>
<dbReference type="SMART" id="SM00086">
    <property type="entry name" value="PAC"/>
    <property type="match status" value="3"/>
</dbReference>
<dbReference type="PROSITE" id="PS50112">
    <property type="entry name" value="PAS"/>
    <property type="match status" value="2"/>
</dbReference>
<evidence type="ECO:0000256" key="2">
    <source>
        <dbReference type="SAM" id="Coils"/>
    </source>
</evidence>
<feature type="domain" description="PAS" evidence="5">
    <location>
        <begin position="203"/>
        <end position="251"/>
    </location>
</feature>
<feature type="region of interest" description="Disordered" evidence="3">
    <location>
        <begin position="1"/>
        <end position="24"/>
    </location>
</feature>
<accession>A0A2R5FHD2</accession>
<dbReference type="PANTHER" id="PTHR44757">
    <property type="entry name" value="DIGUANYLATE CYCLASE DGCP"/>
    <property type="match status" value="1"/>
</dbReference>
<evidence type="ECO:0000259" key="6">
    <source>
        <dbReference type="PROSITE" id="PS50113"/>
    </source>
</evidence>
<dbReference type="Pfam" id="PF00072">
    <property type="entry name" value="Response_reg"/>
    <property type="match status" value="1"/>
</dbReference>
<evidence type="ECO:0000256" key="1">
    <source>
        <dbReference type="PROSITE-ProRule" id="PRU00169"/>
    </source>
</evidence>
<feature type="domain" description="PAC" evidence="6">
    <location>
        <begin position="400"/>
        <end position="452"/>
    </location>
</feature>
<dbReference type="Gene3D" id="3.40.50.2300">
    <property type="match status" value="1"/>
</dbReference>
<dbReference type="GO" id="GO:0000160">
    <property type="term" value="P:phosphorelay signal transduction system"/>
    <property type="evidence" value="ECO:0007669"/>
    <property type="project" value="InterPro"/>
</dbReference>
<feature type="coiled-coil region" evidence="2">
    <location>
        <begin position="151"/>
        <end position="182"/>
    </location>
</feature>
<dbReference type="InterPro" id="IPR035965">
    <property type="entry name" value="PAS-like_dom_sf"/>
</dbReference>
<feature type="domain" description="PAS" evidence="5">
    <location>
        <begin position="326"/>
        <end position="393"/>
    </location>
</feature>
<evidence type="ECO:0000313" key="7">
    <source>
        <dbReference type="EMBL" id="GBG15484.1"/>
    </source>
</evidence>
<feature type="compositionally biased region" description="Polar residues" evidence="3">
    <location>
        <begin position="14"/>
        <end position="24"/>
    </location>
</feature>
<evidence type="ECO:0008006" key="9">
    <source>
        <dbReference type="Google" id="ProtNLM"/>
    </source>
</evidence>
<dbReference type="PROSITE" id="PS50110">
    <property type="entry name" value="RESPONSE_REGULATORY"/>
    <property type="match status" value="1"/>
</dbReference>
<evidence type="ECO:0000259" key="4">
    <source>
        <dbReference type="PROSITE" id="PS50110"/>
    </source>
</evidence>
<keyword evidence="1" id="KW-0597">Phosphoprotein</keyword>
<dbReference type="CDD" id="cd00130">
    <property type="entry name" value="PAS"/>
    <property type="match status" value="3"/>
</dbReference>
<dbReference type="InterPro" id="IPR052155">
    <property type="entry name" value="Biofilm_reg_signaling"/>
</dbReference>
<dbReference type="NCBIfam" id="TIGR00229">
    <property type="entry name" value="sensory_box"/>
    <property type="match status" value="3"/>
</dbReference>
<dbReference type="CDD" id="cd19920">
    <property type="entry name" value="REC_PA4781-like"/>
    <property type="match status" value="1"/>
</dbReference>
<dbReference type="Pfam" id="PF13426">
    <property type="entry name" value="PAS_9"/>
    <property type="match status" value="1"/>
</dbReference>
<dbReference type="Proteomes" id="UP000245081">
    <property type="component" value="Unassembled WGS sequence"/>
</dbReference>
<feature type="modified residue" description="4-aspartylphosphate" evidence="1">
    <location>
        <position position="82"/>
    </location>
</feature>
<dbReference type="OrthoDB" id="9763857at2"/>
<dbReference type="Pfam" id="PF08448">
    <property type="entry name" value="PAS_4"/>
    <property type="match status" value="2"/>
</dbReference>
<dbReference type="InterPro" id="IPR001610">
    <property type="entry name" value="PAC"/>
</dbReference>
<dbReference type="SUPFAM" id="SSF55785">
    <property type="entry name" value="PYP-like sensor domain (PAS domain)"/>
    <property type="match status" value="3"/>
</dbReference>
<keyword evidence="8" id="KW-1185">Reference proteome</keyword>
<dbReference type="InterPro" id="IPR013656">
    <property type="entry name" value="PAS_4"/>
</dbReference>
<dbReference type="SMART" id="SM00091">
    <property type="entry name" value="PAS"/>
    <property type="match status" value="3"/>
</dbReference>
<dbReference type="PROSITE" id="PS50113">
    <property type="entry name" value="PAC"/>
    <property type="match status" value="1"/>
</dbReference>
<comment type="caution">
    <text evidence="7">The sequence shown here is derived from an EMBL/GenBank/DDBJ whole genome shotgun (WGS) entry which is preliminary data.</text>
</comment>
<dbReference type="InterPro" id="IPR000014">
    <property type="entry name" value="PAS"/>
</dbReference>